<evidence type="ECO:0000256" key="3">
    <source>
        <dbReference type="ARBA" id="ARBA00023157"/>
    </source>
</evidence>
<keyword evidence="5" id="KW-0812">Transmembrane</keyword>
<dbReference type="PANTHER" id="PTHR11219:SF69">
    <property type="entry name" value="TENEURIN-A"/>
    <property type="match status" value="1"/>
</dbReference>
<keyword evidence="5" id="KW-0472">Membrane</keyword>
<feature type="disulfide bond" evidence="4">
    <location>
        <begin position="160"/>
        <end position="169"/>
    </location>
</feature>
<evidence type="ECO:0000256" key="1">
    <source>
        <dbReference type="ARBA" id="ARBA00022536"/>
    </source>
</evidence>
<protein>
    <recommendedName>
        <fullName evidence="7">EGF-like domain-containing protein</fullName>
    </recommendedName>
</protein>
<keyword evidence="1 4" id="KW-0245">EGF-like domain</keyword>
<keyword evidence="6" id="KW-0732">Signal</keyword>
<dbReference type="AlphaFoldDB" id="A0A6V7TIW0"/>
<keyword evidence="5" id="KW-1133">Transmembrane helix</keyword>
<dbReference type="InterPro" id="IPR051216">
    <property type="entry name" value="Teneurin"/>
</dbReference>
<dbReference type="PROSITE" id="PS00022">
    <property type="entry name" value="EGF_1"/>
    <property type="match status" value="2"/>
</dbReference>
<reference evidence="8 10" key="1">
    <citation type="submission" date="2020-08" db="EMBL/GenBank/DDBJ databases">
        <authorList>
            <person name="Koutsovoulos G."/>
            <person name="Danchin GJ E."/>
        </authorList>
    </citation>
    <scope>NUCLEOTIDE SEQUENCE [LARGE SCALE GENOMIC DNA]</scope>
</reference>
<dbReference type="Gene3D" id="2.10.25.10">
    <property type="entry name" value="Laminin"/>
    <property type="match status" value="2"/>
</dbReference>
<feature type="chain" id="PRO_5035586524" description="EGF-like domain-containing protein" evidence="6">
    <location>
        <begin position="22"/>
        <end position="273"/>
    </location>
</feature>
<gene>
    <name evidence="9" type="ORF">MENT_LOCUS1791</name>
    <name evidence="8" type="ORF">MENT_LOCUS675</name>
</gene>
<dbReference type="EMBL" id="CAJEWN010000005">
    <property type="protein sequence ID" value="CAD2127091.1"/>
    <property type="molecule type" value="Genomic_DNA"/>
</dbReference>
<comment type="caution">
    <text evidence="4">Lacks conserved residue(s) required for the propagation of feature annotation.</text>
</comment>
<dbReference type="PROSITE" id="PS50026">
    <property type="entry name" value="EGF_3"/>
    <property type="match status" value="1"/>
</dbReference>
<evidence type="ECO:0000256" key="4">
    <source>
        <dbReference type="PROSITE-ProRule" id="PRU00076"/>
    </source>
</evidence>
<feature type="transmembrane region" description="Helical" evidence="5">
    <location>
        <begin position="246"/>
        <end position="267"/>
    </location>
</feature>
<proteinExistence type="predicted"/>
<accession>A0A6V7TIW0</accession>
<keyword evidence="2" id="KW-0677">Repeat</keyword>
<sequence length="273" mass="31620">MFIAKNNYLILFIILFKYSVAVRNKEIDENYQRLIPLNQIPNNCEHSKDNELNSEPAKEYGFVENIGLEKCKVWLDEEQSTSSDENGHYERYKCKHLRVHGHFNEETGKCECKTNWKGLICNEFIGCPVNYSYFLNVCTPNVCQHDGQLALGSKHIECICKAPWDGRFCERLACWRMADKEHERRWRNSIDHCKCADNYSGENCETIISCQNGEFINEKCQCAEGWTGEICDRKCTPGQTCGADSLLFGNQIITFLIILFTCLMAFINRLMEI</sequence>
<dbReference type="SUPFAM" id="SSF57196">
    <property type="entry name" value="EGF/Laminin"/>
    <property type="match status" value="1"/>
</dbReference>
<dbReference type="PROSITE" id="PS01186">
    <property type="entry name" value="EGF_2"/>
    <property type="match status" value="1"/>
</dbReference>
<evidence type="ECO:0000256" key="6">
    <source>
        <dbReference type="SAM" id="SignalP"/>
    </source>
</evidence>
<evidence type="ECO:0000256" key="2">
    <source>
        <dbReference type="ARBA" id="ARBA00022737"/>
    </source>
</evidence>
<dbReference type="PANTHER" id="PTHR11219">
    <property type="entry name" value="TENEURIN AND N-ACETYLGLUCOSAMINE-1-PHOSPHODIESTER ALPHA-N-ACETYLGLUCOSAMINIDASE"/>
    <property type="match status" value="1"/>
</dbReference>
<evidence type="ECO:0000313" key="10">
    <source>
        <dbReference type="Proteomes" id="UP000580250"/>
    </source>
</evidence>
<evidence type="ECO:0000313" key="8">
    <source>
        <dbReference type="EMBL" id="CAD2123985.1"/>
    </source>
</evidence>
<comment type="caution">
    <text evidence="8">The sequence shown here is derived from an EMBL/GenBank/DDBJ whole genome shotgun (WGS) entry which is preliminary data.</text>
</comment>
<evidence type="ECO:0000259" key="7">
    <source>
        <dbReference type="PROSITE" id="PS50026"/>
    </source>
</evidence>
<dbReference type="EMBL" id="CAJEWN010000002">
    <property type="protein sequence ID" value="CAD2123985.1"/>
    <property type="molecule type" value="Genomic_DNA"/>
</dbReference>
<dbReference type="Proteomes" id="UP000580250">
    <property type="component" value="Unassembled WGS sequence"/>
</dbReference>
<organism evidence="8 10">
    <name type="scientific">Meloidogyne enterolobii</name>
    <name type="common">Root-knot nematode worm</name>
    <name type="synonym">Meloidogyne mayaguensis</name>
    <dbReference type="NCBI Taxonomy" id="390850"/>
    <lineage>
        <taxon>Eukaryota</taxon>
        <taxon>Metazoa</taxon>
        <taxon>Ecdysozoa</taxon>
        <taxon>Nematoda</taxon>
        <taxon>Chromadorea</taxon>
        <taxon>Rhabditida</taxon>
        <taxon>Tylenchina</taxon>
        <taxon>Tylenchomorpha</taxon>
        <taxon>Tylenchoidea</taxon>
        <taxon>Meloidogynidae</taxon>
        <taxon>Meloidogyninae</taxon>
        <taxon>Meloidogyne</taxon>
    </lineage>
</organism>
<evidence type="ECO:0000256" key="5">
    <source>
        <dbReference type="SAM" id="Phobius"/>
    </source>
</evidence>
<keyword evidence="3 4" id="KW-1015">Disulfide bond</keyword>
<name>A0A6V7TIW0_MELEN</name>
<evidence type="ECO:0000313" key="9">
    <source>
        <dbReference type="EMBL" id="CAD2127091.1"/>
    </source>
</evidence>
<feature type="signal peptide" evidence="6">
    <location>
        <begin position="1"/>
        <end position="21"/>
    </location>
</feature>
<dbReference type="InterPro" id="IPR000742">
    <property type="entry name" value="EGF"/>
</dbReference>
<dbReference type="OrthoDB" id="6130531at2759"/>
<feature type="domain" description="EGF-like" evidence="7">
    <location>
        <begin position="134"/>
        <end position="170"/>
    </location>
</feature>